<feature type="transmembrane region" description="Helical" evidence="1">
    <location>
        <begin position="96"/>
        <end position="117"/>
    </location>
</feature>
<comment type="caution">
    <text evidence="2">The sequence shown here is derived from an EMBL/GenBank/DDBJ whole genome shotgun (WGS) entry which is preliminary data.</text>
</comment>
<evidence type="ECO:0000256" key="1">
    <source>
        <dbReference type="SAM" id="Phobius"/>
    </source>
</evidence>
<dbReference type="EMBL" id="LJQM01000082">
    <property type="protein sequence ID" value="KPX46868.1"/>
    <property type="molecule type" value="Genomic_DNA"/>
</dbReference>
<dbReference type="RefSeq" id="WP_054985475.1">
    <property type="nucleotide sequence ID" value="NZ_CP092918.1"/>
</dbReference>
<feature type="transmembrane region" description="Helical" evidence="1">
    <location>
        <begin position="20"/>
        <end position="40"/>
    </location>
</feature>
<dbReference type="Proteomes" id="UP000050557">
    <property type="component" value="Unassembled WGS sequence"/>
</dbReference>
<name>A0A0P9RLJ1_9PSED</name>
<dbReference type="GeneID" id="96219528"/>
<keyword evidence="1" id="KW-0812">Transmembrane</keyword>
<keyword evidence="1" id="KW-1133">Transmembrane helix</keyword>
<evidence type="ECO:0000313" key="2">
    <source>
        <dbReference type="EMBL" id="KPX46868.1"/>
    </source>
</evidence>
<feature type="transmembrane region" description="Helical" evidence="1">
    <location>
        <begin position="129"/>
        <end position="149"/>
    </location>
</feature>
<evidence type="ECO:0000313" key="3">
    <source>
        <dbReference type="Proteomes" id="UP000050557"/>
    </source>
</evidence>
<reference evidence="2 3" key="1">
    <citation type="submission" date="2015-09" db="EMBL/GenBank/DDBJ databases">
        <title>Genome announcement of multiple Pseudomonas syringae strains.</title>
        <authorList>
            <person name="Thakur S."/>
            <person name="Wang P.W."/>
            <person name="Gong Y."/>
            <person name="Weir B.S."/>
            <person name="Guttman D.S."/>
        </authorList>
    </citation>
    <scope>NUCLEOTIDE SEQUENCE [LARGE SCALE GENOMIC DNA]</scope>
    <source>
        <strain evidence="2 3">ICMP4531</strain>
    </source>
</reference>
<accession>A0A0P9RLJ1</accession>
<dbReference type="AlphaFoldDB" id="A0A0P9RLJ1"/>
<proteinExistence type="predicted"/>
<dbReference type="PATRIC" id="fig|251654.3.peg.1176"/>
<keyword evidence="1" id="KW-0472">Membrane</keyword>
<sequence length="161" mass="18445">MADVMPKLTDVKNLQDLSKILAWPMLAVAYFLISGPQISVDGSIWFGIPDHLSEAVQTRRFFLIFGLKAIWSGGIALLTYKLIAELHFELYLKTNFLLFPVIAALLFAYALLSIFGHDHFIWLQYLNSFWAYAAIVWGFFLLAMTEQLVDPLKKARDRRNS</sequence>
<protein>
    <submittedName>
        <fullName evidence="2">Uncharacterized protein</fullName>
    </submittedName>
</protein>
<feature type="transmembrane region" description="Helical" evidence="1">
    <location>
        <begin position="60"/>
        <end position="84"/>
    </location>
</feature>
<gene>
    <name evidence="2" type="ORF">ALO68_00929</name>
</gene>
<organism evidence="2 3">
    <name type="scientific">Pseudomonas syringae pv. helianthi</name>
    <dbReference type="NCBI Taxonomy" id="251654"/>
    <lineage>
        <taxon>Bacteria</taxon>
        <taxon>Pseudomonadati</taxon>
        <taxon>Pseudomonadota</taxon>
        <taxon>Gammaproteobacteria</taxon>
        <taxon>Pseudomonadales</taxon>
        <taxon>Pseudomonadaceae</taxon>
        <taxon>Pseudomonas</taxon>
    </lineage>
</organism>